<sequence length="199" mass="22105">MVAKGKSQVVGDEENLISELEEGLSNMEIGKEDCGGNGRDDNHDDEEGKVDNDSEEGDKFETGSEIPNKFERLEHEALAGSQRDGSEKRGKYDGIRISNSTSGEEGFMELLSSDRRRKSRKHKKRGTSHGSKKEVAPEILKMFREALFLHIHGRDIEALPIIAEVIKQAPAYREALKIAANMQDLCLNARVGVNEQQAP</sequence>
<dbReference type="EMBL" id="GEVM01008073">
    <property type="protein sequence ID" value="JAU97865.1"/>
    <property type="molecule type" value="Transcribed_RNA"/>
</dbReference>
<protein>
    <recommendedName>
        <fullName evidence="3">General transcription factor 3C polypeptide 3</fullName>
    </recommendedName>
</protein>
<feature type="compositionally biased region" description="Basic and acidic residues" evidence="1">
    <location>
        <begin position="49"/>
        <end position="77"/>
    </location>
</feature>
<feature type="compositionally biased region" description="Basic and acidic residues" evidence="1">
    <location>
        <begin position="84"/>
        <end position="94"/>
    </location>
</feature>
<evidence type="ECO:0000256" key="1">
    <source>
        <dbReference type="SAM" id="MobiDB-lite"/>
    </source>
</evidence>
<gene>
    <name evidence="2" type="ORF">MP_TR25245_c0_g1_i1_g.73450</name>
</gene>
<evidence type="ECO:0000313" key="2">
    <source>
        <dbReference type="EMBL" id="JAU97865.1"/>
    </source>
</evidence>
<dbReference type="AlphaFoldDB" id="A0A1J3K009"/>
<proteinExistence type="predicted"/>
<reference evidence="2" key="1">
    <citation type="submission" date="2016-07" db="EMBL/GenBank/DDBJ databases">
        <title>De novo transcriptome assembly of four accessions of the metal hyperaccumulator plant Noccaea caerulescens.</title>
        <authorList>
            <person name="Blande D."/>
            <person name="Halimaa P."/>
            <person name="Tervahauta A.I."/>
            <person name="Aarts M.G."/>
            <person name="Karenlampi S.O."/>
        </authorList>
    </citation>
    <scope>NUCLEOTIDE SEQUENCE</scope>
</reference>
<organism evidence="2">
    <name type="scientific">Noccaea caerulescens</name>
    <name type="common">Alpine penny-cress</name>
    <name type="synonym">Thlaspi caerulescens</name>
    <dbReference type="NCBI Taxonomy" id="107243"/>
    <lineage>
        <taxon>Eukaryota</taxon>
        <taxon>Viridiplantae</taxon>
        <taxon>Streptophyta</taxon>
        <taxon>Embryophyta</taxon>
        <taxon>Tracheophyta</taxon>
        <taxon>Spermatophyta</taxon>
        <taxon>Magnoliopsida</taxon>
        <taxon>eudicotyledons</taxon>
        <taxon>Gunneridae</taxon>
        <taxon>Pentapetalae</taxon>
        <taxon>rosids</taxon>
        <taxon>malvids</taxon>
        <taxon>Brassicales</taxon>
        <taxon>Brassicaceae</taxon>
        <taxon>Coluteocarpeae</taxon>
        <taxon>Noccaea</taxon>
    </lineage>
</organism>
<feature type="region of interest" description="Disordered" evidence="1">
    <location>
        <begin position="1"/>
        <end position="133"/>
    </location>
</feature>
<feature type="compositionally biased region" description="Basic residues" evidence="1">
    <location>
        <begin position="115"/>
        <end position="127"/>
    </location>
</feature>
<feature type="compositionally biased region" description="Acidic residues" evidence="1">
    <location>
        <begin position="11"/>
        <end position="22"/>
    </location>
</feature>
<evidence type="ECO:0008006" key="3">
    <source>
        <dbReference type="Google" id="ProtNLM"/>
    </source>
</evidence>
<feature type="compositionally biased region" description="Basic and acidic residues" evidence="1">
    <location>
        <begin position="29"/>
        <end position="42"/>
    </location>
</feature>
<accession>A0A1J3K009</accession>
<name>A0A1J3K009_NOCCA</name>